<feature type="region of interest" description="Disordered" evidence="1">
    <location>
        <begin position="52"/>
        <end position="74"/>
    </location>
</feature>
<dbReference type="EMBL" id="HE575323">
    <property type="protein sequence ID" value="CCC93290.1"/>
    <property type="molecule type" value="Genomic_DNA"/>
</dbReference>
<evidence type="ECO:0000313" key="2">
    <source>
        <dbReference type="EMBL" id="CCC93290.1"/>
    </source>
</evidence>
<dbReference type="VEuPathDB" id="TriTrypDB:TcIL3000_10_490"/>
<gene>
    <name evidence="2" type="ORF">TCIL3000_10_490</name>
</gene>
<feature type="compositionally biased region" description="Basic and acidic residues" evidence="1">
    <location>
        <begin position="64"/>
        <end position="74"/>
    </location>
</feature>
<feature type="region of interest" description="Disordered" evidence="1">
    <location>
        <begin position="177"/>
        <end position="236"/>
    </location>
</feature>
<name>G0UV75_TRYCI</name>
<feature type="compositionally biased region" description="Basic and acidic residues" evidence="1">
    <location>
        <begin position="304"/>
        <end position="315"/>
    </location>
</feature>
<feature type="compositionally biased region" description="Polar residues" evidence="1">
    <location>
        <begin position="453"/>
        <end position="469"/>
    </location>
</feature>
<feature type="region of interest" description="Disordered" evidence="1">
    <location>
        <begin position="442"/>
        <end position="477"/>
    </location>
</feature>
<reference evidence="2" key="1">
    <citation type="journal article" date="2012" name="Proc. Natl. Acad. Sci. U.S.A.">
        <title>Antigenic diversity is generated by distinct evolutionary mechanisms in African trypanosome species.</title>
        <authorList>
            <person name="Jackson A.P."/>
            <person name="Berry A."/>
            <person name="Aslett M."/>
            <person name="Allison H.C."/>
            <person name="Burton P."/>
            <person name="Vavrova-Anderson J."/>
            <person name="Brown R."/>
            <person name="Browne H."/>
            <person name="Corton N."/>
            <person name="Hauser H."/>
            <person name="Gamble J."/>
            <person name="Gilderthorp R."/>
            <person name="Marcello L."/>
            <person name="McQuillan J."/>
            <person name="Otto T.D."/>
            <person name="Quail M.A."/>
            <person name="Sanders M.J."/>
            <person name="van Tonder A."/>
            <person name="Ginger M.L."/>
            <person name="Field M.C."/>
            <person name="Barry J.D."/>
            <person name="Hertz-Fowler C."/>
            <person name="Berriman M."/>
        </authorList>
    </citation>
    <scope>NUCLEOTIDE SEQUENCE</scope>
    <source>
        <strain evidence="2">IL3000</strain>
    </source>
</reference>
<feature type="compositionally biased region" description="Basic and acidic residues" evidence="1">
    <location>
        <begin position="177"/>
        <end position="188"/>
    </location>
</feature>
<evidence type="ECO:0000256" key="1">
    <source>
        <dbReference type="SAM" id="MobiDB-lite"/>
    </source>
</evidence>
<accession>G0UV75</accession>
<dbReference type="AlphaFoldDB" id="G0UV75"/>
<protein>
    <submittedName>
        <fullName evidence="2">Uncharacterized protein TCIL3000_10_490</fullName>
    </submittedName>
</protein>
<feature type="region of interest" description="Disordered" evidence="1">
    <location>
        <begin position="249"/>
        <end position="336"/>
    </location>
</feature>
<proteinExistence type="predicted"/>
<sequence length="575" mass="63546">MNSSGCCSSTIPPSCAATVAPASGGIGSTTGWSKPLLSPSIEDVVWVPFSQLPTKTSPAEGTDEGTHNDTDKCSLSRDIPLSLMVSCRSNSNSPMPKEQVHEVQLFSLPTGRQENAKDSQVQEECMIDNHSSGLSDGVVHYGGPHGQEGRMMKAEPDPCVRVCYPHVQRRRNRRENAFESMNTDRDTHQLQSCGPSEANPPQNNSSTESWRQSLRQSTPSCRLRPPNSHPSFTRTLSFSSAVEKMVARRAPRVPHAEGKPPRGEVNICGRSISGRSANEVPRSKSSDAVVKGVKKPNSASSSYEELHDTRIRSDANVRPPLPAEATRRRGSRSAVARGEDYFSEQFSNIDKLYRHLVSGYNEFQRQHDIFMRNAASSWHDMVEYVLKNSTPDVKCFKDAPSDGYPPVDVDKVQKLQVPVKESDELMKKLLCLEARWKHSQRARRNLETAGEPQKNNGSQSGLRYSSRNFSEAGEPCGEHGSVVKSVDKCVQSPHRQASGSGKMEPMTGVSSLPRNMSPGFDSHLKLVHHFLEAQIGDCNKTGNVALESDDYPTDITREQITLLVRRRKELLLSAR</sequence>
<feature type="compositionally biased region" description="Polar residues" evidence="1">
    <location>
        <begin position="189"/>
        <end position="220"/>
    </location>
</feature>
<organism evidence="2">
    <name type="scientific">Trypanosoma congolense (strain IL3000)</name>
    <dbReference type="NCBI Taxonomy" id="1068625"/>
    <lineage>
        <taxon>Eukaryota</taxon>
        <taxon>Discoba</taxon>
        <taxon>Euglenozoa</taxon>
        <taxon>Kinetoplastea</taxon>
        <taxon>Metakinetoplastina</taxon>
        <taxon>Trypanosomatida</taxon>
        <taxon>Trypanosomatidae</taxon>
        <taxon>Trypanosoma</taxon>
        <taxon>Nannomonas</taxon>
    </lineage>
</organism>